<dbReference type="GO" id="GO:0005829">
    <property type="term" value="C:cytosol"/>
    <property type="evidence" value="ECO:0007669"/>
    <property type="project" value="UniProtKB-SubCell"/>
</dbReference>
<evidence type="ECO:0000259" key="10">
    <source>
        <dbReference type="Pfam" id="PF00483"/>
    </source>
</evidence>
<evidence type="ECO:0000256" key="5">
    <source>
        <dbReference type="ARBA" id="ARBA00022917"/>
    </source>
</evidence>
<dbReference type="PANTHER" id="PTHR45989">
    <property type="entry name" value="TRANSLATION INITIATION FACTOR EIF-2B SUBUNIT GAMMA"/>
    <property type="match status" value="1"/>
</dbReference>
<evidence type="ECO:0000313" key="11">
    <source>
        <dbReference type="EMBL" id="UKK00454.2"/>
    </source>
</evidence>
<feature type="domain" description="Nucleotidyl transferase" evidence="10">
    <location>
        <begin position="12"/>
        <end position="145"/>
    </location>
</feature>
<evidence type="ECO:0000256" key="1">
    <source>
        <dbReference type="ARBA" id="ARBA00004514"/>
    </source>
</evidence>
<sequence>MEEESPCSNFTAVILAGGNSNNFSFLTDTVPKPLIKLSGKSILHHLLHNLLSSGFKDLVIVTNKQAYSQVEEHAKCCISLLNQELIAQPSVSVYPVEDQGTTDVLNGLSAYVTRDFVVVPCDLYGPFDFKAFVNEHSRSSRLCTIALLDPTHGSGSTGAKATPKGGSSASKGASSASAAATSMNVCLGGNEYEDWSYKYKVVTTINEYNSCILGLVQQIALDNGDPYELYKWHFPKNQKCVLRKNLVDLHVYAFSRLVFDVTTNESLLNSSIRVG</sequence>
<accession>A0A976M9Z8</accession>
<name>A0A976M9Z8_THEOR</name>
<evidence type="ECO:0000256" key="7">
    <source>
        <dbReference type="ARBA" id="ARBA00044229"/>
    </source>
</evidence>
<dbReference type="PANTHER" id="PTHR45989:SF1">
    <property type="entry name" value="TRANSLATION INITIATION FACTOR EIF-2B SUBUNIT GAMMA"/>
    <property type="match status" value="1"/>
</dbReference>
<dbReference type="SUPFAM" id="SSF53448">
    <property type="entry name" value="Nucleotide-diphospho-sugar transferases"/>
    <property type="match status" value="1"/>
</dbReference>
<evidence type="ECO:0000256" key="8">
    <source>
        <dbReference type="ARBA" id="ARBA00045373"/>
    </source>
</evidence>
<evidence type="ECO:0000256" key="2">
    <source>
        <dbReference type="ARBA" id="ARBA00007878"/>
    </source>
</evidence>
<dbReference type="Pfam" id="PF00483">
    <property type="entry name" value="NTP_transferase"/>
    <property type="match status" value="1"/>
</dbReference>
<dbReference type="GO" id="GO:0002183">
    <property type="term" value="P:cytoplasmic translational initiation"/>
    <property type="evidence" value="ECO:0007669"/>
    <property type="project" value="TreeGrafter"/>
</dbReference>
<keyword evidence="5" id="KW-0648">Protein biosynthesis</keyword>
<evidence type="ECO:0000256" key="6">
    <source>
        <dbReference type="ARBA" id="ARBA00044196"/>
    </source>
</evidence>
<organism evidence="11 12">
    <name type="scientific">Theileria orientalis</name>
    <dbReference type="NCBI Taxonomy" id="68886"/>
    <lineage>
        <taxon>Eukaryota</taxon>
        <taxon>Sar</taxon>
        <taxon>Alveolata</taxon>
        <taxon>Apicomplexa</taxon>
        <taxon>Aconoidasida</taxon>
        <taxon>Piroplasmida</taxon>
        <taxon>Theileriidae</taxon>
        <taxon>Theileria</taxon>
    </lineage>
</organism>
<comment type="subcellular location">
    <subcellularLocation>
        <location evidence="1">Cytoplasm</location>
        <location evidence="1">Cytosol</location>
    </subcellularLocation>
</comment>
<keyword evidence="3" id="KW-0963">Cytoplasm</keyword>
<dbReference type="InterPro" id="IPR029044">
    <property type="entry name" value="Nucleotide-diphossugar_trans"/>
</dbReference>
<dbReference type="AlphaFoldDB" id="A0A976M9Z8"/>
<gene>
    <name evidence="11" type="ORF">MACK_000526</name>
</gene>
<evidence type="ECO:0000256" key="9">
    <source>
        <dbReference type="ARBA" id="ARBA00046432"/>
    </source>
</evidence>
<dbReference type="InterPro" id="IPR005835">
    <property type="entry name" value="NTP_transferase_dom"/>
</dbReference>
<reference evidence="11" key="1">
    <citation type="submission" date="2022-07" db="EMBL/GenBank/DDBJ databases">
        <title>Evaluation of T. orientalis genome assembly methods using nanopore sequencing and analysis of variation between genomes.</title>
        <authorList>
            <person name="Yam J."/>
            <person name="Micallef M.L."/>
            <person name="Liu M."/>
            <person name="Djordjevic S.P."/>
            <person name="Bogema D.R."/>
            <person name="Jenkins C."/>
        </authorList>
    </citation>
    <scope>NUCLEOTIDE SEQUENCE</scope>
    <source>
        <strain evidence="11">Goon Nure</strain>
    </source>
</reference>
<dbReference type="GO" id="GO:0005085">
    <property type="term" value="F:guanyl-nucleotide exchange factor activity"/>
    <property type="evidence" value="ECO:0007669"/>
    <property type="project" value="TreeGrafter"/>
</dbReference>
<dbReference type="Proteomes" id="UP000244811">
    <property type="component" value="Chromosome 1"/>
</dbReference>
<dbReference type="InterPro" id="IPR051960">
    <property type="entry name" value="eIF2B_gamma"/>
</dbReference>
<dbReference type="EMBL" id="CP056069">
    <property type="protein sequence ID" value="UKK00454.2"/>
    <property type="molecule type" value="Genomic_DNA"/>
</dbReference>
<protein>
    <recommendedName>
        <fullName evidence="6">Translation initiation factor eIF2B subunit gamma</fullName>
    </recommendedName>
    <alternativeName>
        <fullName evidence="7">eIF2B GDP-GTP exchange factor subunit gamma</fullName>
    </alternativeName>
</protein>
<dbReference type="GO" id="GO:0003743">
    <property type="term" value="F:translation initiation factor activity"/>
    <property type="evidence" value="ECO:0007669"/>
    <property type="project" value="UniProtKB-KW"/>
</dbReference>
<dbReference type="GO" id="GO:0005851">
    <property type="term" value="C:eukaryotic translation initiation factor 2B complex"/>
    <property type="evidence" value="ECO:0007669"/>
    <property type="project" value="TreeGrafter"/>
</dbReference>
<comment type="function">
    <text evidence="8">Acts as a component of the translation initiation factor 2B (eIF2B) complex, which catalyzes the exchange of GDP for GTP on the eukaryotic initiation factor 2 (eIF2) complex gamma subunit. Its guanine nucleotide exchange factor activity is repressed when bound to eIF2 complex phosphorylated on the alpha subunit, thereby limiting the amount of methionyl-initiator methionine tRNA available to the ribosome and consequently global translation is repressed.</text>
</comment>
<dbReference type="Gene3D" id="3.90.550.10">
    <property type="entry name" value="Spore Coat Polysaccharide Biosynthesis Protein SpsA, Chain A"/>
    <property type="match status" value="1"/>
</dbReference>
<evidence type="ECO:0000256" key="4">
    <source>
        <dbReference type="ARBA" id="ARBA00022540"/>
    </source>
</evidence>
<evidence type="ECO:0000313" key="12">
    <source>
        <dbReference type="Proteomes" id="UP000244811"/>
    </source>
</evidence>
<comment type="subunit">
    <text evidence="9">Component of the translation initiation factor 2B (eIF2B) complex which is a heterodecamer of two sets of five different subunits: alpha, beta, gamma, delta and epsilon. Subunits alpha, beta and delta comprise a regulatory subcomplex and subunits epsilon and gamma comprise a catalytic subcomplex. Within the complex, the hexameric regulatory complex resides at the center, with the two heterodimeric catalytic subcomplexes bound on opposite sides.</text>
</comment>
<evidence type="ECO:0000256" key="3">
    <source>
        <dbReference type="ARBA" id="ARBA00022490"/>
    </source>
</evidence>
<proteinExistence type="inferred from homology"/>
<keyword evidence="4" id="KW-0396">Initiation factor</keyword>
<comment type="similarity">
    <text evidence="2">Belongs to the eIF-2B gamma/epsilon subunits family.</text>
</comment>